<proteinExistence type="predicted"/>
<reference evidence="1" key="1">
    <citation type="submission" date="2014-09" db="EMBL/GenBank/DDBJ databases">
        <authorList>
            <person name="Magalhaes I.L.F."/>
            <person name="Oliveira U."/>
            <person name="Santos F.R."/>
            <person name="Vidigal T.H.D.A."/>
            <person name="Brescovit A.D."/>
            <person name="Santos A.J."/>
        </authorList>
    </citation>
    <scope>NUCLEOTIDE SEQUENCE</scope>
    <source>
        <tissue evidence="1">Shoot tissue taken approximately 20 cm above the soil surface</tissue>
    </source>
</reference>
<dbReference type="EMBL" id="GBRH01169553">
    <property type="protein sequence ID" value="JAE28343.1"/>
    <property type="molecule type" value="Transcribed_RNA"/>
</dbReference>
<sequence length="48" mass="5444">MEELMNVKEHELKHAVHAGTCSQKLTGGSRNLTILRTNYNCRCSQIVE</sequence>
<organism evidence="1">
    <name type="scientific">Arundo donax</name>
    <name type="common">Giant reed</name>
    <name type="synonym">Donax arundinaceus</name>
    <dbReference type="NCBI Taxonomy" id="35708"/>
    <lineage>
        <taxon>Eukaryota</taxon>
        <taxon>Viridiplantae</taxon>
        <taxon>Streptophyta</taxon>
        <taxon>Embryophyta</taxon>
        <taxon>Tracheophyta</taxon>
        <taxon>Spermatophyta</taxon>
        <taxon>Magnoliopsida</taxon>
        <taxon>Liliopsida</taxon>
        <taxon>Poales</taxon>
        <taxon>Poaceae</taxon>
        <taxon>PACMAD clade</taxon>
        <taxon>Arundinoideae</taxon>
        <taxon>Arundineae</taxon>
        <taxon>Arundo</taxon>
    </lineage>
</organism>
<dbReference type="AlphaFoldDB" id="A0A0A9H607"/>
<reference evidence="1" key="2">
    <citation type="journal article" date="2015" name="Data Brief">
        <title>Shoot transcriptome of the giant reed, Arundo donax.</title>
        <authorList>
            <person name="Barrero R.A."/>
            <person name="Guerrero F.D."/>
            <person name="Moolhuijzen P."/>
            <person name="Goolsby J.A."/>
            <person name="Tidwell J."/>
            <person name="Bellgard S.E."/>
            <person name="Bellgard M.I."/>
        </authorList>
    </citation>
    <scope>NUCLEOTIDE SEQUENCE</scope>
    <source>
        <tissue evidence="1">Shoot tissue taken approximately 20 cm above the soil surface</tissue>
    </source>
</reference>
<accession>A0A0A9H607</accession>
<evidence type="ECO:0000313" key="1">
    <source>
        <dbReference type="EMBL" id="JAE28343.1"/>
    </source>
</evidence>
<protein>
    <submittedName>
        <fullName evidence="1">Uncharacterized protein</fullName>
    </submittedName>
</protein>
<name>A0A0A9H607_ARUDO</name>